<reference evidence="2 3" key="1">
    <citation type="submission" date="2016-09" db="EMBL/GenBank/DDBJ databases">
        <title>Streptomyces rubrolavendulae MJM4426 Genome sequencing and assembly.</title>
        <authorList>
            <person name="Kim J.-G."/>
        </authorList>
    </citation>
    <scope>NUCLEOTIDE SEQUENCE [LARGE SCALE GENOMIC DNA]</scope>
    <source>
        <strain evidence="2 3">MJM4426</strain>
    </source>
</reference>
<dbReference type="SUPFAM" id="SSF52507">
    <property type="entry name" value="Homo-oligomeric flavin-containing Cys decarboxylases, HFCD"/>
    <property type="match status" value="1"/>
</dbReference>
<organism evidence="2 3">
    <name type="scientific">Streptomyces rubrolavendulae</name>
    <dbReference type="NCBI Taxonomy" id="285473"/>
    <lineage>
        <taxon>Bacteria</taxon>
        <taxon>Bacillati</taxon>
        <taxon>Actinomycetota</taxon>
        <taxon>Actinomycetes</taxon>
        <taxon>Kitasatosporales</taxon>
        <taxon>Streptomycetaceae</taxon>
        <taxon>Streptomyces</taxon>
    </lineage>
</organism>
<protein>
    <submittedName>
        <fullName evidence="2">Bifunctional phosphopantothenoylcysteine decarboxylase/phosphopantothenate synthase</fullName>
    </submittedName>
</protein>
<dbReference type="GO" id="GO:0003824">
    <property type="term" value="F:catalytic activity"/>
    <property type="evidence" value="ECO:0007669"/>
    <property type="project" value="InterPro"/>
</dbReference>
<proteinExistence type="predicted"/>
<sequence length="188" mass="19839">MNSMIKARTLYLFCSAAPPVFEVASVIEEAQARGWDVCLGLTPSAARWLEPSLDGLAVLTGHPVRSAYKRPGDPDVWPPADAILFAPATFNTVNSWALGLTGAFVVGVAAEGLGKGLPIVAMPCANAAYVRHPQFDRSVETLRAAGVAVLYGEGGYVPDPPGRDWPERFPWAVALDAVDAAHAAREAG</sequence>
<accession>A0A1D8FZT1</accession>
<dbReference type="PATRIC" id="fig|285473.5.peg.1546"/>
<dbReference type="InterPro" id="IPR003382">
    <property type="entry name" value="Flavoprotein"/>
</dbReference>
<evidence type="ECO:0000259" key="1">
    <source>
        <dbReference type="Pfam" id="PF02441"/>
    </source>
</evidence>
<feature type="domain" description="Flavoprotein" evidence="1">
    <location>
        <begin position="11"/>
        <end position="142"/>
    </location>
</feature>
<dbReference type="STRING" id="285473.A4G23_01488"/>
<evidence type="ECO:0000313" key="2">
    <source>
        <dbReference type="EMBL" id="AOT58673.1"/>
    </source>
</evidence>
<dbReference type="Pfam" id="PF02441">
    <property type="entry name" value="Flavoprotein"/>
    <property type="match status" value="1"/>
</dbReference>
<dbReference type="Proteomes" id="UP000095349">
    <property type="component" value="Chromosome"/>
</dbReference>
<dbReference type="InterPro" id="IPR036551">
    <property type="entry name" value="Flavin_trans-like"/>
</dbReference>
<name>A0A1D8FZT1_9ACTN</name>
<dbReference type="AlphaFoldDB" id="A0A1D8FZT1"/>
<gene>
    <name evidence="2" type="ORF">A4G23_01488</name>
</gene>
<dbReference type="KEGG" id="srn:A4G23_01488"/>
<dbReference type="Gene3D" id="3.40.50.1950">
    <property type="entry name" value="Flavin prenyltransferase-like"/>
    <property type="match status" value="1"/>
</dbReference>
<dbReference type="EMBL" id="CP017316">
    <property type="protein sequence ID" value="AOT58673.1"/>
    <property type="molecule type" value="Genomic_DNA"/>
</dbReference>
<evidence type="ECO:0000313" key="3">
    <source>
        <dbReference type="Proteomes" id="UP000095349"/>
    </source>
</evidence>
<keyword evidence="3" id="KW-1185">Reference proteome</keyword>